<accession>A0AAU9IAD8</accession>
<evidence type="ECO:0000313" key="7">
    <source>
        <dbReference type="Proteomes" id="UP001162131"/>
    </source>
</evidence>
<dbReference type="InterPro" id="IPR036855">
    <property type="entry name" value="Znf_CCCH_sf"/>
</dbReference>
<feature type="zinc finger region" description="C3H1-type" evidence="4">
    <location>
        <begin position="261"/>
        <end position="289"/>
    </location>
</feature>
<protein>
    <recommendedName>
        <fullName evidence="5">C3H1-type domain-containing protein</fullName>
    </recommendedName>
</protein>
<evidence type="ECO:0000256" key="3">
    <source>
        <dbReference type="ARBA" id="ARBA00022833"/>
    </source>
</evidence>
<organism evidence="6 7">
    <name type="scientific">Blepharisma stoltei</name>
    <dbReference type="NCBI Taxonomy" id="1481888"/>
    <lineage>
        <taxon>Eukaryota</taxon>
        <taxon>Sar</taxon>
        <taxon>Alveolata</taxon>
        <taxon>Ciliophora</taxon>
        <taxon>Postciliodesmatophora</taxon>
        <taxon>Heterotrichea</taxon>
        <taxon>Heterotrichida</taxon>
        <taxon>Blepharismidae</taxon>
        <taxon>Blepharisma</taxon>
    </lineage>
</organism>
<dbReference type="EMBL" id="CAJZBQ010000002">
    <property type="protein sequence ID" value="CAG9310297.1"/>
    <property type="molecule type" value="Genomic_DNA"/>
</dbReference>
<feature type="domain" description="C3H1-type" evidence="5">
    <location>
        <begin position="261"/>
        <end position="289"/>
    </location>
</feature>
<dbReference type="InterPro" id="IPR000571">
    <property type="entry name" value="Znf_CCCH"/>
</dbReference>
<dbReference type="SMART" id="SM00356">
    <property type="entry name" value="ZnF_C3H1"/>
    <property type="match status" value="1"/>
</dbReference>
<evidence type="ECO:0000259" key="5">
    <source>
        <dbReference type="PROSITE" id="PS50103"/>
    </source>
</evidence>
<evidence type="ECO:0000256" key="4">
    <source>
        <dbReference type="PROSITE-ProRule" id="PRU00723"/>
    </source>
</evidence>
<evidence type="ECO:0000256" key="2">
    <source>
        <dbReference type="ARBA" id="ARBA00022771"/>
    </source>
</evidence>
<keyword evidence="7" id="KW-1185">Reference proteome</keyword>
<reference evidence="6" key="1">
    <citation type="submission" date="2021-09" db="EMBL/GenBank/DDBJ databases">
        <authorList>
            <consortium name="AG Swart"/>
            <person name="Singh M."/>
            <person name="Singh A."/>
            <person name="Seah K."/>
            <person name="Emmerich C."/>
        </authorList>
    </citation>
    <scope>NUCLEOTIDE SEQUENCE</scope>
    <source>
        <strain evidence="6">ATCC30299</strain>
    </source>
</reference>
<comment type="caution">
    <text evidence="6">The sequence shown here is derived from an EMBL/GenBank/DDBJ whole genome shotgun (WGS) entry which is preliminary data.</text>
</comment>
<dbReference type="GO" id="GO:0008270">
    <property type="term" value="F:zinc ion binding"/>
    <property type="evidence" value="ECO:0007669"/>
    <property type="project" value="UniProtKB-KW"/>
</dbReference>
<keyword evidence="2 4" id="KW-0863">Zinc-finger</keyword>
<proteinExistence type="predicted"/>
<evidence type="ECO:0000313" key="6">
    <source>
        <dbReference type="EMBL" id="CAG9310297.1"/>
    </source>
</evidence>
<gene>
    <name evidence="6" type="ORF">BSTOLATCC_MIC1150</name>
</gene>
<dbReference type="SUPFAM" id="SSF90229">
    <property type="entry name" value="CCCH zinc finger"/>
    <property type="match status" value="1"/>
</dbReference>
<sequence>MERELNRKEKERSSQLKITLANMAPRINYTSLFRIKINNSQHAKPESGEASEQMNREKAMLRVIYQKDNDIPVVPRDPAQQNNNAFYNNDIQIIPLFKPGSYPPAIIDLGTQIGGNEYFNPYVQPPPAQPVPSYPGASLFNIPLLPPMPPAPPSSMPNISTHMMHPPMMPQPQPMMPQSQPLIPQSQLMMPQAQMPGRPMMAPMSGQPTIIPMQPIMPQMQPIPPQPVFNQMPGMSPVDPYNLFSSQKRVLFNPITKKPQNYRTVPCKKFHSGEGCERGDNCHFIHDFQYQGRPIPNFQEWKNSNPVRQKNLQSQQFGLGVATYYPPTGAEPHHFQDQK</sequence>
<keyword evidence="1 4" id="KW-0479">Metal-binding</keyword>
<keyword evidence="3 4" id="KW-0862">Zinc</keyword>
<evidence type="ECO:0000256" key="1">
    <source>
        <dbReference type="ARBA" id="ARBA00022723"/>
    </source>
</evidence>
<dbReference type="AlphaFoldDB" id="A0AAU9IAD8"/>
<dbReference type="Proteomes" id="UP001162131">
    <property type="component" value="Unassembled WGS sequence"/>
</dbReference>
<name>A0AAU9IAD8_9CILI</name>
<dbReference type="Gene3D" id="4.10.1000.10">
    <property type="entry name" value="Zinc finger, CCCH-type"/>
    <property type="match status" value="1"/>
</dbReference>
<dbReference type="PROSITE" id="PS50103">
    <property type="entry name" value="ZF_C3H1"/>
    <property type="match status" value="1"/>
</dbReference>